<dbReference type="Proteomes" id="UP000682892">
    <property type="component" value="Unassembled WGS sequence"/>
</dbReference>
<sequence length="639" mass="73537">MSASKPEPKVLKKQIQSKIDTGVSKKPSTLTLIKSRQPSTISRASSRQSNSNATAKKPPNASSSSRPPRPNTSFMSTRISHSSKLNLAINDRVQQGVHRLGKLPPYLRNSQRPATATSKLRPTESETKRKQQEVAKDDSEVAKRVLELHSARYQKFQNELPAKYGQYAMHKNMLDGLEKNCEEKPKIAGEEPNVSSATRTTDLEQAVAKICAETDQTELGVREGCPPCEGHRSRDTAAIQGTLGAGKHMELEELFEKMKQLQEKCEQHEVDCRMKQERIVALECELVGKCETIEKLQNHMDNAKLISKSRESIAQDNVKELESKLAEVRAELVQKCNDLTRSENKIFVLNSRIVELQQKLTGLSDDNEEKDKRIFELTEKEVELDALNHRCEELTQQIIMMKEEATAKVSLQVDTPIEDPIKDALLAELETKRTEVVSLRQENEKLRYENSKITNDKKQQDVLFEIRQKLLDNIQRSKEAFKVRCEEFTSYEGDAEVDKEHERTRDILFQTLAEKQRRCCREEQIISEIDQNTRKCKAVRNSLLHMVKRFKNENRQMREIIRLKCGPNVSMEPFEEPTKEGSQLKKEVVDRMLRLFPEESLREFVEEARLDEEEKVTKRIIYDEQILSKNETEKKSQSC</sequence>
<evidence type="ECO:0000313" key="4">
    <source>
        <dbReference type="Proteomes" id="UP000682892"/>
    </source>
</evidence>
<feature type="compositionally biased region" description="Polar residues" evidence="2">
    <location>
        <begin position="26"/>
        <end position="38"/>
    </location>
</feature>
<gene>
    <name evidence="3" type="ORF">AaeL_AAEL010365</name>
</gene>
<dbReference type="OrthoDB" id="7763481at2759"/>
<proteinExistence type="predicted"/>
<feature type="compositionally biased region" description="Polar residues" evidence="2">
    <location>
        <begin position="108"/>
        <end position="120"/>
    </location>
</feature>
<name>A0A1S4FQ31_AEDAE</name>
<reference evidence="3" key="3">
    <citation type="submission" date="2012-09" db="EMBL/GenBank/DDBJ databases">
        <authorList>
            <consortium name="VectorBase"/>
        </authorList>
    </citation>
    <scope>NUCLEOTIDE SEQUENCE</scope>
    <source>
        <strain evidence="3">Liverpool</strain>
    </source>
</reference>
<feature type="compositionally biased region" description="Low complexity" evidence="2">
    <location>
        <begin position="39"/>
        <end position="66"/>
    </location>
</feature>
<feature type="coiled-coil region" evidence="1">
    <location>
        <begin position="251"/>
        <end position="278"/>
    </location>
</feature>
<dbReference type="EMBL" id="CH477658">
    <property type="protein sequence ID" value="EAT37674.1"/>
    <property type="molecule type" value="Genomic_DNA"/>
</dbReference>
<feature type="region of interest" description="Disordered" evidence="2">
    <location>
        <begin position="1"/>
        <end position="80"/>
    </location>
</feature>
<reference evidence="3" key="2">
    <citation type="journal article" date="2007" name="Science">
        <title>Genome sequence of Aedes aegypti, a major arbovirus vector.</title>
        <authorList>
            <person name="Nene V."/>
            <person name="Wortman J.R."/>
            <person name="Lawson D."/>
            <person name="Haas B."/>
            <person name="Kodira C."/>
            <person name="Tu Z.J."/>
            <person name="Loftus B."/>
            <person name="Xi Z."/>
            <person name="Megy K."/>
            <person name="Grabherr M."/>
            <person name="Ren Q."/>
            <person name="Zdobnov E.M."/>
            <person name="Lobo N.F."/>
            <person name="Campbell K.S."/>
            <person name="Brown S.E."/>
            <person name="Bonaldo M.F."/>
            <person name="Zhu J."/>
            <person name="Sinkins S.P."/>
            <person name="Hogenkamp D.G."/>
            <person name="Amedeo P."/>
            <person name="Arensburger P."/>
            <person name="Atkinson P.W."/>
            <person name="Bidwell S."/>
            <person name="Biedler J."/>
            <person name="Birney E."/>
            <person name="Bruggner R.V."/>
            <person name="Costas J."/>
            <person name="Coy M.R."/>
            <person name="Crabtree J."/>
            <person name="Crawford M."/>
            <person name="Debruyn B."/>
            <person name="Decaprio D."/>
            <person name="Eiglmeier K."/>
            <person name="Eisenstadt E."/>
            <person name="El-Dorry H."/>
            <person name="Gelbart W.M."/>
            <person name="Gomes S.L."/>
            <person name="Hammond M."/>
            <person name="Hannick L.I."/>
            <person name="Hogan J.R."/>
            <person name="Holmes M.H."/>
            <person name="Jaffe D."/>
            <person name="Johnston J.S."/>
            <person name="Kennedy R.C."/>
            <person name="Koo H."/>
            <person name="Kravitz S."/>
            <person name="Kriventseva E.V."/>
            <person name="Kulp D."/>
            <person name="Labutti K."/>
            <person name="Lee E."/>
            <person name="Li S."/>
            <person name="Lovin D.D."/>
            <person name="Mao C."/>
            <person name="Mauceli E."/>
            <person name="Menck C.F."/>
            <person name="Miller J.R."/>
            <person name="Montgomery P."/>
            <person name="Mori A."/>
            <person name="Nascimento A.L."/>
            <person name="Naveira H.F."/>
            <person name="Nusbaum C."/>
            <person name="O'leary S."/>
            <person name="Orvis J."/>
            <person name="Pertea M."/>
            <person name="Quesneville H."/>
            <person name="Reidenbach K.R."/>
            <person name="Rogers Y.H."/>
            <person name="Roth C.W."/>
            <person name="Schneider J.R."/>
            <person name="Schatz M."/>
            <person name="Shumway M."/>
            <person name="Stanke M."/>
            <person name="Stinson E.O."/>
            <person name="Tubio J.M."/>
            <person name="Vanzee J.P."/>
            <person name="Verjovski-Almeida S."/>
            <person name="Werner D."/>
            <person name="White O."/>
            <person name="Wyder S."/>
            <person name="Zeng Q."/>
            <person name="Zhao Q."/>
            <person name="Zhao Y."/>
            <person name="Hill C.A."/>
            <person name="Raikhel A.S."/>
            <person name="Soares M.B."/>
            <person name="Knudson D.L."/>
            <person name="Lee N.H."/>
            <person name="Galagan J."/>
            <person name="Salzberg S.L."/>
            <person name="Paulsen I.T."/>
            <person name="Dimopoulos G."/>
            <person name="Collins F.H."/>
            <person name="Birren B."/>
            <person name="Fraser-Liggett C.M."/>
            <person name="Severson D.W."/>
        </authorList>
    </citation>
    <scope>NUCLEOTIDE SEQUENCE [LARGE SCALE GENOMIC DNA]</scope>
    <source>
        <strain evidence="3">Liverpool</strain>
    </source>
</reference>
<dbReference type="HOGENOM" id="CLU_428429_0_0_1"/>
<evidence type="ECO:0000256" key="2">
    <source>
        <dbReference type="SAM" id="MobiDB-lite"/>
    </source>
</evidence>
<dbReference type="OMA" id="PCEGHRS"/>
<accession>A0A1S4FQ31</accession>
<feature type="compositionally biased region" description="Basic and acidic residues" evidence="2">
    <location>
        <begin position="1"/>
        <end position="10"/>
    </location>
</feature>
<protein>
    <submittedName>
        <fullName evidence="3">AAEL010365-PA</fullName>
    </submittedName>
</protein>
<evidence type="ECO:0000256" key="1">
    <source>
        <dbReference type="SAM" id="Coils"/>
    </source>
</evidence>
<feature type="compositionally biased region" description="Basic and acidic residues" evidence="2">
    <location>
        <begin position="121"/>
        <end position="138"/>
    </location>
</feature>
<reference evidence="3" key="1">
    <citation type="submission" date="2005-10" db="EMBL/GenBank/DDBJ databases">
        <authorList>
            <person name="Loftus B.J."/>
            <person name="Nene V.M."/>
            <person name="Hannick L.I."/>
            <person name="Bidwell S."/>
            <person name="Haas B."/>
            <person name="Amedeo P."/>
            <person name="Orvis J."/>
            <person name="Wortman J.R."/>
            <person name="White O.R."/>
            <person name="Salzberg S."/>
            <person name="Shumway M."/>
            <person name="Koo H."/>
            <person name="Zhao Y."/>
            <person name="Holmes M."/>
            <person name="Miller J."/>
            <person name="Schatz M."/>
            <person name="Pop M."/>
            <person name="Pai G."/>
            <person name="Utterback T."/>
            <person name="Rogers Y.-H."/>
            <person name="Kravitz S."/>
            <person name="Fraser C.M."/>
        </authorList>
    </citation>
    <scope>NUCLEOTIDE SEQUENCE</scope>
    <source>
        <strain evidence="3">Liverpool</strain>
    </source>
</reference>
<feature type="coiled-coil region" evidence="1">
    <location>
        <begin position="311"/>
        <end position="456"/>
    </location>
</feature>
<keyword evidence="1" id="KW-0175">Coiled coil</keyword>
<feature type="region of interest" description="Disordered" evidence="2">
    <location>
        <begin position="101"/>
        <end position="138"/>
    </location>
</feature>
<dbReference type="KEGG" id="aag:5573264"/>
<evidence type="ECO:0000313" key="3">
    <source>
        <dbReference type="EMBL" id="EAT37674.1"/>
    </source>
</evidence>
<dbReference type="AlphaFoldDB" id="A0A1S4FQ31"/>
<organism evidence="3 4">
    <name type="scientific">Aedes aegypti</name>
    <name type="common">Yellowfever mosquito</name>
    <name type="synonym">Culex aegypti</name>
    <dbReference type="NCBI Taxonomy" id="7159"/>
    <lineage>
        <taxon>Eukaryota</taxon>
        <taxon>Metazoa</taxon>
        <taxon>Ecdysozoa</taxon>
        <taxon>Arthropoda</taxon>
        <taxon>Hexapoda</taxon>
        <taxon>Insecta</taxon>
        <taxon>Pterygota</taxon>
        <taxon>Neoptera</taxon>
        <taxon>Endopterygota</taxon>
        <taxon>Diptera</taxon>
        <taxon>Nematocera</taxon>
        <taxon>Culicoidea</taxon>
        <taxon>Culicidae</taxon>
        <taxon>Culicinae</taxon>
        <taxon>Aedini</taxon>
        <taxon>Aedes</taxon>
        <taxon>Stegomyia</taxon>
    </lineage>
</organism>